<protein>
    <submittedName>
        <fullName evidence="2">Uncharacterized protein</fullName>
    </submittedName>
</protein>
<dbReference type="OrthoDB" id="2555325at2759"/>
<feature type="compositionally biased region" description="Low complexity" evidence="1">
    <location>
        <begin position="108"/>
        <end position="125"/>
    </location>
</feature>
<evidence type="ECO:0000256" key="1">
    <source>
        <dbReference type="SAM" id="MobiDB-lite"/>
    </source>
</evidence>
<dbReference type="Proteomes" id="UP000019377">
    <property type="component" value="Unassembled WGS sequence"/>
</dbReference>
<feature type="region of interest" description="Disordered" evidence="1">
    <location>
        <begin position="1"/>
        <end position="135"/>
    </location>
</feature>
<organism evidence="2 3">
    <name type="scientific">Kalmanozyma brasiliensis (strain GHG001)</name>
    <name type="common">Yeast</name>
    <name type="synonym">Pseudozyma brasiliensis</name>
    <dbReference type="NCBI Taxonomy" id="1365824"/>
    <lineage>
        <taxon>Eukaryota</taxon>
        <taxon>Fungi</taxon>
        <taxon>Dikarya</taxon>
        <taxon>Basidiomycota</taxon>
        <taxon>Ustilaginomycotina</taxon>
        <taxon>Ustilaginomycetes</taxon>
        <taxon>Ustilaginales</taxon>
        <taxon>Ustilaginaceae</taxon>
        <taxon>Kalmanozyma</taxon>
    </lineage>
</organism>
<proteinExistence type="predicted"/>
<gene>
    <name evidence="2" type="ORF">PSEUBRA_SCAF5g02382</name>
</gene>
<feature type="compositionally biased region" description="Acidic residues" evidence="1">
    <location>
        <begin position="50"/>
        <end position="86"/>
    </location>
</feature>
<feature type="compositionally biased region" description="Basic residues" evidence="1">
    <location>
        <begin position="97"/>
        <end position="107"/>
    </location>
</feature>
<dbReference type="AlphaFoldDB" id="V5GHW8"/>
<feature type="region of interest" description="Disordered" evidence="1">
    <location>
        <begin position="147"/>
        <end position="200"/>
    </location>
</feature>
<evidence type="ECO:0000313" key="2">
    <source>
        <dbReference type="EMBL" id="EST05547.1"/>
    </source>
</evidence>
<dbReference type="EMBL" id="KI545891">
    <property type="protein sequence ID" value="EST05547.1"/>
    <property type="molecule type" value="Genomic_DNA"/>
</dbReference>
<accession>V5GHW8</accession>
<evidence type="ECO:0000313" key="3">
    <source>
        <dbReference type="Proteomes" id="UP000019377"/>
    </source>
</evidence>
<sequence length="227" mass="24313">MVKVKLRVPLSSAPREAASSPLANPLRSAPDYSDDEEPTTPRRDGATPDDTADLDNSDAEELEDDEDEDPEADELDELDELEGDDDASSKPADASAKRRSITLKRPSKSGPNSSASPSAEGSTSPHLGAKVVKRSSLARTAQLQAMSVEELDALPAAKRRKTAKARGAAGPGRGWRKGLTKGQKPVSEGRDTDADPTQAETYLDCGGRRVEQTFNICTPQKQCTVRR</sequence>
<name>V5GHW8_KALBG</name>
<dbReference type="HOGENOM" id="CLU_1220144_0_0_1"/>
<keyword evidence="3" id="KW-1185">Reference proteome</keyword>
<reference evidence="3" key="1">
    <citation type="journal article" date="2013" name="Genome Announc.">
        <title>Draft genome sequence of Pseudozyma brasiliensis sp. nov. strain GHG001, a high producer of endo-1,4-xylanase isolated from an insect pest of sugarcane.</title>
        <authorList>
            <person name="Oliveira J.V.D.C."/>
            <person name="dos Santos R.A.C."/>
            <person name="Borges T.A."/>
            <person name="Riano-Pachon D.M."/>
            <person name="Goldman G.H."/>
        </authorList>
    </citation>
    <scope>NUCLEOTIDE SEQUENCE [LARGE SCALE GENOMIC DNA]</scope>
    <source>
        <strain evidence="3">GHG001</strain>
    </source>
</reference>
<dbReference type="eggNOG" id="ENOG502RV7X">
    <property type="taxonomic scope" value="Eukaryota"/>
</dbReference>
<dbReference type="STRING" id="1365824.V5GHW8"/>